<accession>A0A063Y4Q3</accession>
<evidence type="ECO:0008006" key="3">
    <source>
        <dbReference type="Google" id="ProtNLM"/>
    </source>
</evidence>
<proteinExistence type="predicted"/>
<gene>
    <name evidence="1" type="ORF">ADINL_2596</name>
</gene>
<name>A0A063Y4Q3_9GAMM</name>
<sequence length="328" mass="36296">MIRFLTGNTEAQIGSGFRPCTATAQLYEFPEHEPWLRFLDARGLGEPGYDPADDLAICAAQSHALLLCVRLDDPEQSSLLSALKEIKKSSYINKLLVLHTAKNQIVNTQDQCAAQAYQQQQIEQIWGKPIPQVQLELADPADPEGGDELLQHLVQLLPDAAQLSQKHQHKLAEQQLFLQHQKRIRRYATIAAATDTLPAVGFISVPALQAAMLKQLASAYQLQWRRRDLSAFVGTLGAGLGIQYASHLGLRQLVKLLPVYGPTLGSASAAAISFATTYAIGRVACQYLYYQQQEQPLSPEALQQLYRQALTRIHAEKAHETTHSTTPQ</sequence>
<dbReference type="AlphaFoldDB" id="A0A063Y4Q3"/>
<reference evidence="1 2" key="1">
    <citation type="journal article" date="2005" name="Int. J. Syst. Evol. Microbiol.">
        <title>Nitrincola lacisaponensis gen. nov., sp. nov., a novel alkaliphilic bacterium isolated from an alkaline, saline lake.</title>
        <authorList>
            <person name="Dimitriu P.A."/>
            <person name="Shukla S.K."/>
            <person name="Conradt J."/>
            <person name="Marquez M.C."/>
            <person name="Ventosa A."/>
            <person name="Maglia A."/>
            <person name="Peyton B.M."/>
            <person name="Pinkart H.C."/>
            <person name="Mormile M.R."/>
        </authorList>
    </citation>
    <scope>NUCLEOTIDE SEQUENCE [LARGE SCALE GENOMIC DNA]</scope>
    <source>
        <strain evidence="1 2">4CA</strain>
    </source>
</reference>
<keyword evidence="2" id="KW-1185">Reference proteome</keyword>
<dbReference type="InterPro" id="IPR027417">
    <property type="entry name" value="P-loop_NTPase"/>
</dbReference>
<dbReference type="Proteomes" id="UP000027318">
    <property type="component" value="Unassembled WGS sequence"/>
</dbReference>
<dbReference type="EMBL" id="JMSZ01000032">
    <property type="protein sequence ID" value="KDE39467.1"/>
    <property type="molecule type" value="Genomic_DNA"/>
</dbReference>
<organism evidence="1 2">
    <name type="scientific">Nitrincola lacisaponensis</name>
    <dbReference type="NCBI Taxonomy" id="267850"/>
    <lineage>
        <taxon>Bacteria</taxon>
        <taxon>Pseudomonadati</taxon>
        <taxon>Pseudomonadota</taxon>
        <taxon>Gammaproteobacteria</taxon>
        <taxon>Oceanospirillales</taxon>
        <taxon>Oceanospirillaceae</taxon>
        <taxon>Nitrincola</taxon>
    </lineage>
</organism>
<evidence type="ECO:0000313" key="1">
    <source>
        <dbReference type="EMBL" id="KDE39467.1"/>
    </source>
</evidence>
<comment type="caution">
    <text evidence="1">The sequence shown here is derived from an EMBL/GenBank/DDBJ whole genome shotgun (WGS) entry which is preliminary data.</text>
</comment>
<dbReference type="Gene3D" id="3.40.50.300">
    <property type="entry name" value="P-loop containing nucleotide triphosphate hydrolases"/>
    <property type="match status" value="1"/>
</dbReference>
<protein>
    <recommendedName>
        <fullName evidence="3">DUF697 domain-containing protein</fullName>
    </recommendedName>
</protein>
<dbReference type="STRING" id="267850.ADINL_2596"/>
<evidence type="ECO:0000313" key="2">
    <source>
        <dbReference type="Proteomes" id="UP000027318"/>
    </source>
</evidence>